<sequence>MAPNDVNDSNILQVWQNLYSSGVGLERIPKYKVGQHVRISRTKQIFEKGYTTNWSEEVFKISEVINRKPPVYRVVDLNREPIEGTFYEEELQIITVNSDTRYKIDKVLKEKGRGINKQYFVKWQGYSDKFNSWVSSNELQQL</sequence>
<dbReference type="PANTHER" id="PTHR46585">
    <property type="entry name" value="INTEGRASE CORE DOMAIN CONTAINING PROTEIN"/>
    <property type="match status" value="1"/>
</dbReference>
<dbReference type="SUPFAM" id="SSF54160">
    <property type="entry name" value="Chromo domain-like"/>
    <property type="match status" value="1"/>
</dbReference>
<dbReference type="AlphaFoldDB" id="A0AAN7SRW4"/>
<evidence type="ECO:0000313" key="2">
    <source>
        <dbReference type="EMBL" id="KAK4881505.1"/>
    </source>
</evidence>
<dbReference type="EMBL" id="JARPUR010000002">
    <property type="protein sequence ID" value="KAK4881505.1"/>
    <property type="molecule type" value="Genomic_DNA"/>
</dbReference>
<proteinExistence type="predicted"/>
<dbReference type="Proteomes" id="UP001353858">
    <property type="component" value="Unassembled WGS sequence"/>
</dbReference>
<evidence type="ECO:0000259" key="1">
    <source>
        <dbReference type="PROSITE" id="PS50013"/>
    </source>
</evidence>
<keyword evidence="3" id="KW-1185">Reference proteome</keyword>
<feature type="domain" description="Chromo" evidence="1">
    <location>
        <begin position="102"/>
        <end position="142"/>
    </location>
</feature>
<dbReference type="Gene3D" id="2.40.50.40">
    <property type="match status" value="1"/>
</dbReference>
<reference evidence="3" key="1">
    <citation type="submission" date="2023-01" db="EMBL/GenBank/DDBJ databases">
        <title>Key to firefly adult light organ development and bioluminescence: homeobox transcription factors regulate luciferase expression and transportation to peroxisome.</title>
        <authorList>
            <person name="Fu X."/>
        </authorList>
    </citation>
    <scope>NUCLEOTIDE SEQUENCE [LARGE SCALE GENOMIC DNA]</scope>
</reference>
<comment type="caution">
    <text evidence="2">The sequence shown here is derived from an EMBL/GenBank/DDBJ whole genome shotgun (WGS) entry which is preliminary data.</text>
</comment>
<name>A0AAN7SRW4_9COLE</name>
<dbReference type="Pfam" id="PF00385">
    <property type="entry name" value="Chromo"/>
    <property type="match status" value="1"/>
</dbReference>
<evidence type="ECO:0000313" key="3">
    <source>
        <dbReference type="Proteomes" id="UP001353858"/>
    </source>
</evidence>
<dbReference type="PANTHER" id="PTHR46585:SF1">
    <property type="entry name" value="CHROMO DOMAIN-CONTAINING PROTEIN"/>
    <property type="match status" value="1"/>
</dbReference>
<organism evidence="2 3">
    <name type="scientific">Aquatica leii</name>
    <dbReference type="NCBI Taxonomy" id="1421715"/>
    <lineage>
        <taxon>Eukaryota</taxon>
        <taxon>Metazoa</taxon>
        <taxon>Ecdysozoa</taxon>
        <taxon>Arthropoda</taxon>
        <taxon>Hexapoda</taxon>
        <taxon>Insecta</taxon>
        <taxon>Pterygota</taxon>
        <taxon>Neoptera</taxon>
        <taxon>Endopterygota</taxon>
        <taxon>Coleoptera</taxon>
        <taxon>Polyphaga</taxon>
        <taxon>Elateriformia</taxon>
        <taxon>Elateroidea</taxon>
        <taxon>Lampyridae</taxon>
        <taxon>Luciolinae</taxon>
        <taxon>Aquatica</taxon>
    </lineage>
</organism>
<gene>
    <name evidence="2" type="ORF">RN001_004824</name>
</gene>
<protein>
    <recommendedName>
        <fullName evidence="1">Chromo domain-containing protein</fullName>
    </recommendedName>
</protein>
<dbReference type="PROSITE" id="PS50013">
    <property type="entry name" value="CHROMO_2"/>
    <property type="match status" value="1"/>
</dbReference>
<dbReference type="InterPro" id="IPR000953">
    <property type="entry name" value="Chromo/chromo_shadow_dom"/>
</dbReference>
<dbReference type="InterPro" id="IPR016197">
    <property type="entry name" value="Chromo-like_dom_sf"/>
</dbReference>
<dbReference type="CDD" id="cd00024">
    <property type="entry name" value="CD_CSD"/>
    <property type="match status" value="1"/>
</dbReference>
<accession>A0AAN7SRW4</accession>
<dbReference type="InterPro" id="IPR023780">
    <property type="entry name" value="Chromo_domain"/>
</dbReference>
<dbReference type="GO" id="GO:0005694">
    <property type="term" value="C:chromosome"/>
    <property type="evidence" value="ECO:0007669"/>
    <property type="project" value="UniProtKB-ARBA"/>
</dbReference>